<feature type="compositionally biased region" description="Polar residues" evidence="1">
    <location>
        <begin position="592"/>
        <end position="603"/>
    </location>
</feature>
<sequence>MNNKKEKTQNQSNTGDPQRTDNSADPTKYSLDGRLYAHGRAPNPYFPPQNAPADGASRRVTPMLDVDTSVNDRPSPKPATQIPVKPSGRNQSGPAPRDSMRIDLPPNPYINNNTEYQDVSHSQNGNNQNPAANYGGKWIVVGGLPRNIQMYYPGQTIYPYAPNQNIHDPEVIHGGNGFMPAGLSQDPRMNYAGHHMPPRAQNQNIQSAVAPPRRNRTALAEKDKILAAPPPNPPTSHPEHYMPEASLQNIHNPVAVPGGSQSTPVQQGNMVSGPPHMNDLPQPQFYQYPQTWDTASIHRWMGGTGPPGILSGQEIPYAARLQQNHIYELSSAQTQQYNYLPSGPSHGAIPFPQSHGPPQYEENVMQQPIPPQPSVNNLQPRYPDQPTSIGVFPLRPASTAGHISSEGTFPITTHPGPSQVFSRVQSSGTATKYSTPLRNDAQGAINPHSNDIPIPGENLLGPETNSVVRQNQNSSQRGSNDATPQGATSLPGGITTFGPEDPQESIEKDDSSSPREINTVTQGSGTTPSLRNLQQTTDNNELQIPRMRDFSTSPRIDEPEVREHGETIAGRQLLEHRGLQGRKRHRPEQEPFMQQPTPTSPTRDNAHSGYIRSRSRSLLRTRSNHPNNSEANDFERDGNPQKAREHKRSRNEYSRDSAVDDSRDRRDPWARLVDLADAAELRGSEDGPSTAFWGNRRRVELTPIGTAAPTIPLDTHASMYGPFGDGSMNNSMGGYALPAAGASTAPADAPRPKNYYVSGKSIKLRLDGKPRGSPRDKPRDKPRGTGRRRGRPPKSRSEGTPRGTPRDKSRGTGRPRGRTKSKPEGSVRKPVIESSRSEDSQYPFSGDVRIAPGANIYASNLASSTRTQSPPGHRFNRNIRRTPEPSGFRRNENLPPGEDRRDPTTPEAADLQNMWHSPSPQEAGERRFLRTEQDRQDLETARAKRKKRDDEEMYQGLINSQRPQRGFNGQRESDRQETIRKRHDNEVAKNERRARRERERALAHRPRVGDKPVSIEQLRTVSDTVCKHHTALRLFGSLC</sequence>
<feature type="compositionally biased region" description="Basic residues" evidence="1">
    <location>
        <begin position="811"/>
        <end position="820"/>
    </location>
</feature>
<accession>A0A2J6RJM8</accession>
<feature type="compositionally biased region" description="Basic and acidic residues" evidence="1">
    <location>
        <begin position="821"/>
        <end position="839"/>
    </location>
</feature>
<keyword evidence="3" id="KW-1185">Reference proteome</keyword>
<dbReference type="OrthoDB" id="10682381at2759"/>
<evidence type="ECO:0000313" key="3">
    <source>
        <dbReference type="Proteomes" id="UP000235786"/>
    </source>
</evidence>
<dbReference type="EMBL" id="KZ613947">
    <property type="protein sequence ID" value="PMD38726.1"/>
    <property type="molecule type" value="Genomic_DNA"/>
</dbReference>
<feature type="region of interest" description="Disordered" evidence="1">
    <location>
        <begin position="1"/>
        <end position="105"/>
    </location>
</feature>
<feature type="compositionally biased region" description="Polar residues" evidence="1">
    <location>
        <begin position="514"/>
        <end position="542"/>
    </location>
</feature>
<protein>
    <submittedName>
        <fullName evidence="2">Uncharacterized protein</fullName>
    </submittedName>
</protein>
<feature type="region of interest" description="Disordered" evidence="1">
    <location>
        <begin position="740"/>
        <end position="1011"/>
    </location>
</feature>
<feature type="compositionally biased region" description="Polar residues" evidence="1">
    <location>
        <begin position="463"/>
        <end position="488"/>
    </location>
</feature>
<feature type="compositionally biased region" description="Basic and acidic residues" evidence="1">
    <location>
        <begin position="971"/>
        <end position="1010"/>
    </location>
</feature>
<feature type="compositionally biased region" description="Basic and acidic residues" evidence="1">
    <location>
        <begin position="923"/>
        <end position="942"/>
    </location>
</feature>
<feature type="region of interest" description="Disordered" evidence="1">
    <location>
        <begin position="408"/>
        <end position="665"/>
    </location>
</feature>
<feature type="compositionally biased region" description="Basic and acidic residues" evidence="1">
    <location>
        <begin position="795"/>
        <end position="810"/>
    </location>
</feature>
<feature type="compositionally biased region" description="Basic and acidic residues" evidence="1">
    <location>
        <begin position="764"/>
        <end position="783"/>
    </location>
</feature>
<reference evidence="2 3" key="1">
    <citation type="submission" date="2016-04" db="EMBL/GenBank/DDBJ databases">
        <title>A degradative enzymes factory behind the ericoid mycorrhizal symbiosis.</title>
        <authorList>
            <consortium name="DOE Joint Genome Institute"/>
            <person name="Martino E."/>
            <person name="Morin E."/>
            <person name="Grelet G."/>
            <person name="Kuo A."/>
            <person name="Kohler A."/>
            <person name="Daghino S."/>
            <person name="Barry K."/>
            <person name="Choi C."/>
            <person name="Cichocki N."/>
            <person name="Clum A."/>
            <person name="Copeland A."/>
            <person name="Hainaut M."/>
            <person name="Haridas S."/>
            <person name="Labutti K."/>
            <person name="Lindquist E."/>
            <person name="Lipzen A."/>
            <person name="Khouja H.-R."/>
            <person name="Murat C."/>
            <person name="Ohm R."/>
            <person name="Olson A."/>
            <person name="Spatafora J."/>
            <person name="Veneault-Fourrey C."/>
            <person name="Henrissat B."/>
            <person name="Grigoriev I."/>
            <person name="Martin F."/>
            <person name="Perotto S."/>
        </authorList>
    </citation>
    <scope>NUCLEOTIDE SEQUENCE [LARGE SCALE GENOMIC DNA]</scope>
    <source>
        <strain evidence="2 3">F</strain>
    </source>
</reference>
<dbReference type="Proteomes" id="UP000235786">
    <property type="component" value="Unassembled WGS sequence"/>
</dbReference>
<feature type="compositionally biased region" description="Basic residues" evidence="1">
    <location>
        <begin position="613"/>
        <end position="623"/>
    </location>
</feature>
<feature type="compositionally biased region" description="Basic and acidic residues" evidence="1">
    <location>
        <begin position="881"/>
        <end position="904"/>
    </location>
</feature>
<proteinExistence type="predicted"/>
<name>A0A2J6RJM8_HYAVF</name>
<feature type="compositionally biased region" description="Basic residues" evidence="1">
    <location>
        <begin position="784"/>
        <end position="794"/>
    </location>
</feature>
<feature type="compositionally biased region" description="Basic and acidic residues" evidence="1">
    <location>
        <begin position="633"/>
        <end position="643"/>
    </location>
</feature>
<evidence type="ECO:0000256" key="1">
    <source>
        <dbReference type="SAM" id="MobiDB-lite"/>
    </source>
</evidence>
<feature type="compositionally biased region" description="Basic and acidic residues" evidence="1">
    <location>
        <begin position="650"/>
        <end position="665"/>
    </location>
</feature>
<evidence type="ECO:0000313" key="2">
    <source>
        <dbReference type="EMBL" id="PMD38726.1"/>
    </source>
</evidence>
<feature type="compositionally biased region" description="Basic and acidic residues" evidence="1">
    <location>
        <begin position="555"/>
        <end position="566"/>
    </location>
</feature>
<feature type="compositionally biased region" description="Polar residues" evidence="1">
    <location>
        <begin position="408"/>
        <end position="437"/>
    </location>
</feature>
<dbReference type="AlphaFoldDB" id="A0A2J6RJM8"/>
<gene>
    <name evidence="2" type="ORF">L207DRAFT_42885</name>
</gene>
<feature type="compositionally biased region" description="Polar residues" evidence="1">
    <location>
        <begin position="9"/>
        <end position="25"/>
    </location>
</feature>
<organism evidence="2 3">
    <name type="scientific">Hyaloscypha variabilis (strain UAMH 11265 / GT02V1 / F)</name>
    <name type="common">Meliniomyces variabilis</name>
    <dbReference type="NCBI Taxonomy" id="1149755"/>
    <lineage>
        <taxon>Eukaryota</taxon>
        <taxon>Fungi</taxon>
        <taxon>Dikarya</taxon>
        <taxon>Ascomycota</taxon>
        <taxon>Pezizomycotina</taxon>
        <taxon>Leotiomycetes</taxon>
        <taxon>Helotiales</taxon>
        <taxon>Hyaloscyphaceae</taxon>
        <taxon>Hyaloscypha</taxon>
        <taxon>Hyaloscypha variabilis</taxon>
    </lineage>
</organism>
<feature type="compositionally biased region" description="Polar residues" evidence="1">
    <location>
        <begin position="857"/>
        <end position="870"/>
    </location>
</feature>